<gene>
    <name evidence="2" type="ORF">GA0070624_1835</name>
</gene>
<evidence type="ECO:0000256" key="1">
    <source>
        <dbReference type="SAM" id="Phobius"/>
    </source>
</evidence>
<dbReference type="Proteomes" id="UP000199413">
    <property type="component" value="Unassembled WGS sequence"/>
</dbReference>
<feature type="transmembrane region" description="Helical" evidence="1">
    <location>
        <begin position="57"/>
        <end position="79"/>
    </location>
</feature>
<dbReference type="AlphaFoldDB" id="A0A1C6RRU3"/>
<dbReference type="EMBL" id="FMHV01000002">
    <property type="protein sequence ID" value="SCL19769.1"/>
    <property type="molecule type" value="Genomic_DNA"/>
</dbReference>
<accession>A0A1C6RRU3</accession>
<dbReference type="OrthoDB" id="3824423at2"/>
<dbReference type="STRING" id="568872.GA0070624_1835"/>
<keyword evidence="1" id="KW-0472">Membrane</keyword>
<proteinExistence type="predicted"/>
<keyword evidence="1" id="KW-0812">Transmembrane</keyword>
<reference evidence="3" key="1">
    <citation type="submission" date="2016-06" db="EMBL/GenBank/DDBJ databases">
        <authorList>
            <person name="Varghese N."/>
            <person name="Submissions Spin"/>
        </authorList>
    </citation>
    <scope>NUCLEOTIDE SEQUENCE [LARGE SCALE GENOMIC DNA]</scope>
    <source>
        <strain evidence="3">DSM 45431</strain>
    </source>
</reference>
<keyword evidence="1" id="KW-1133">Transmembrane helix</keyword>
<dbReference type="RefSeq" id="WP_091338917.1">
    <property type="nucleotide sequence ID" value="NZ_FMHV01000002.1"/>
</dbReference>
<name>A0A1C6RRU3_9ACTN</name>
<evidence type="ECO:0000313" key="3">
    <source>
        <dbReference type="Proteomes" id="UP000199413"/>
    </source>
</evidence>
<keyword evidence="3" id="KW-1185">Reference proteome</keyword>
<protein>
    <submittedName>
        <fullName evidence="2">Uncharacterized protein</fullName>
    </submittedName>
</protein>
<feature type="transmembrane region" description="Helical" evidence="1">
    <location>
        <begin position="27"/>
        <end position="45"/>
    </location>
</feature>
<sequence length="148" mass="15175">MADDLFTPTITPAAYEQRRPPWRPGSLLYPAVFGGVAAVTVLALINSTRLRLPGRAVLAIVGAGLAALAARVLVTLTLLDGQSGGAARLVGALAGALVWLVANLVQKGRFRAYQLRGGTPASLWGPGVAAVLLFGFAEGFLILLAAGS</sequence>
<feature type="transmembrane region" description="Helical" evidence="1">
    <location>
        <begin position="85"/>
        <end position="102"/>
    </location>
</feature>
<organism evidence="2 3">
    <name type="scientific">Micromonospora rhizosphaerae</name>
    <dbReference type="NCBI Taxonomy" id="568872"/>
    <lineage>
        <taxon>Bacteria</taxon>
        <taxon>Bacillati</taxon>
        <taxon>Actinomycetota</taxon>
        <taxon>Actinomycetes</taxon>
        <taxon>Micromonosporales</taxon>
        <taxon>Micromonosporaceae</taxon>
        <taxon>Micromonospora</taxon>
    </lineage>
</organism>
<feature type="transmembrane region" description="Helical" evidence="1">
    <location>
        <begin position="123"/>
        <end position="146"/>
    </location>
</feature>
<evidence type="ECO:0000313" key="2">
    <source>
        <dbReference type="EMBL" id="SCL19769.1"/>
    </source>
</evidence>